<organism evidence="2 3">
    <name type="scientific">Phytophthora fragariaefolia</name>
    <dbReference type="NCBI Taxonomy" id="1490495"/>
    <lineage>
        <taxon>Eukaryota</taxon>
        <taxon>Sar</taxon>
        <taxon>Stramenopiles</taxon>
        <taxon>Oomycota</taxon>
        <taxon>Peronosporomycetes</taxon>
        <taxon>Peronosporales</taxon>
        <taxon>Peronosporaceae</taxon>
        <taxon>Phytophthora</taxon>
    </lineage>
</organism>
<reference evidence="2" key="1">
    <citation type="submission" date="2023-04" db="EMBL/GenBank/DDBJ databases">
        <title>Phytophthora fragariaefolia NBRC 109709.</title>
        <authorList>
            <person name="Ichikawa N."/>
            <person name="Sato H."/>
            <person name="Tonouchi N."/>
        </authorList>
    </citation>
    <scope>NUCLEOTIDE SEQUENCE</scope>
    <source>
        <strain evidence="2">NBRC 109709</strain>
    </source>
</reference>
<dbReference type="OrthoDB" id="125159at2759"/>
<dbReference type="EMBL" id="BSXT01001475">
    <property type="protein sequence ID" value="GMF42812.1"/>
    <property type="molecule type" value="Genomic_DNA"/>
</dbReference>
<protein>
    <submittedName>
        <fullName evidence="2">Unnamed protein product</fullName>
    </submittedName>
</protein>
<evidence type="ECO:0000256" key="1">
    <source>
        <dbReference type="SAM" id="MobiDB-lite"/>
    </source>
</evidence>
<keyword evidence="3" id="KW-1185">Reference proteome</keyword>
<feature type="region of interest" description="Disordered" evidence="1">
    <location>
        <begin position="34"/>
        <end position="66"/>
    </location>
</feature>
<feature type="compositionally biased region" description="Polar residues" evidence="1">
    <location>
        <begin position="45"/>
        <end position="66"/>
    </location>
</feature>
<evidence type="ECO:0000313" key="2">
    <source>
        <dbReference type="EMBL" id="GMF42812.1"/>
    </source>
</evidence>
<evidence type="ECO:0000313" key="3">
    <source>
        <dbReference type="Proteomes" id="UP001165121"/>
    </source>
</evidence>
<comment type="caution">
    <text evidence="2">The sequence shown here is derived from an EMBL/GenBank/DDBJ whole genome shotgun (WGS) entry which is preliminary data.</text>
</comment>
<feature type="region of interest" description="Disordered" evidence="1">
    <location>
        <begin position="130"/>
        <end position="152"/>
    </location>
</feature>
<proteinExistence type="predicted"/>
<dbReference type="AlphaFoldDB" id="A0A9W7CUA8"/>
<dbReference type="Proteomes" id="UP001165121">
    <property type="component" value="Unassembled WGS sequence"/>
</dbReference>
<name>A0A9W7CUA8_9STRA</name>
<sequence>MVHLAVAAEVTADESAELFLDLVFQTHGLPDSISASGSTLGGEPTSKSVQESTEPPLPQSTTPTAQDTTVEVHALHGMAYEESLTVDAAAPAASIVANANFAPKPTLTPIDSAAVSDVLRRTSQALSSCDDPCAGGGASAAGAYSEKPYCRR</sequence>
<gene>
    <name evidence="2" type="ORF">Pfra01_001418100</name>
</gene>
<accession>A0A9W7CUA8</accession>